<organism evidence="1 2">
    <name type="scientific">Flammeovirga pectinis</name>
    <dbReference type="NCBI Taxonomy" id="2494373"/>
    <lineage>
        <taxon>Bacteria</taxon>
        <taxon>Pseudomonadati</taxon>
        <taxon>Bacteroidota</taxon>
        <taxon>Cytophagia</taxon>
        <taxon>Cytophagales</taxon>
        <taxon>Flammeovirgaceae</taxon>
        <taxon>Flammeovirga</taxon>
    </lineage>
</organism>
<sequence length="104" mass="12091">MLYGVKNIYRFSVEGEPDKTLIDSNYEKNYQAFEESIMLVIADSFERAYEIAELKAKKAEDTYTNCYGQTVKYRFIDSIDCYSISENELEDGMELYSNIVSLSK</sequence>
<keyword evidence="2" id="KW-1185">Reference proteome</keyword>
<evidence type="ECO:0000313" key="2">
    <source>
        <dbReference type="Proteomes" id="UP000267268"/>
    </source>
</evidence>
<dbReference type="EMBL" id="CP034562">
    <property type="protein sequence ID" value="AZQ63937.1"/>
    <property type="molecule type" value="Genomic_DNA"/>
</dbReference>
<dbReference type="KEGG" id="fll:EI427_17410"/>
<dbReference type="Pfam" id="PF14119">
    <property type="entry name" value="DUF4288"/>
    <property type="match status" value="1"/>
</dbReference>
<accession>A0A3Q9FS59</accession>
<reference evidence="1 2" key="1">
    <citation type="submission" date="2018-12" db="EMBL/GenBank/DDBJ databases">
        <title>Flammeovirga pectinis sp. nov., isolated from the gut of the Korean scallop, Patinopecten yessoensis.</title>
        <authorList>
            <person name="Bae J.-W."/>
            <person name="Jeong Y.-S."/>
            <person name="Kang W."/>
        </authorList>
    </citation>
    <scope>NUCLEOTIDE SEQUENCE [LARGE SCALE GENOMIC DNA]</scope>
    <source>
        <strain evidence="1 2">L12M1</strain>
    </source>
</reference>
<dbReference type="Proteomes" id="UP000267268">
    <property type="component" value="Chromosome 1"/>
</dbReference>
<dbReference type="InterPro" id="IPR025630">
    <property type="entry name" value="DUF4288"/>
</dbReference>
<evidence type="ECO:0000313" key="1">
    <source>
        <dbReference type="EMBL" id="AZQ63937.1"/>
    </source>
</evidence>
<dbReference type="RefSeq" id="WP_126617136.1">
    <property type="nucleotide sequence ID" value="NZ_CP034562.1"/>
</dbReference>
<gene>
    <name evidence="1" type="ORF">EI427_17410</name>
</gene>
<dbReference type="AlphaFoldDB" id="A0A3Q9FS59"/>
<name>A0A3Q9FS59_9BACT</name>
<proteinExistence type="predicted"/>
<protein>
    <submittedName>
        <fullName evidence="1">DUF4288 domain-containing protein</fullName>
    </submittedName>
</protein>
<dbReference type="OrthoDB" id="981759at2"/>